<keyword evidence="4 11" id="KW-1133">Transmembrane helix</keyword>
<name>A0A183BVH0_GLOPA</name>
<keyword evidence="13" id="KW-1185">Reference proteome</keyword>
<feature type="transmembrane region" description="Helical" evidence="11">
    <location>
        <begin position="534"/>
        <end position="551"/>
    </location>
</feature>
<dbReference type="GO" id="GO:0022841">
    <property type="term" value="F:potassium ion leak channel activity"/>
    <property type="evidence" value="ECO:0007669"/>
    <property type="project" value="TreeGrafter"/>
</dbReference>
<evidence type="ECO:0000259" key="12">
    <source>
        <dbReference type="Pfam" id="PF07885"/>
    </source>
</evidence>
<keyword evidence="6 11" id="KW-0472">Membrane</keyword>
<keyword evidence="9" id="KW-0175">Coiled coil</keyword>
<evidence type="ECO:0000256" key="3">
    <source>
        <dbReference type="ARBA" id="ARBA00022692"/>
    </source>
</evidence>
<dbReference type="AlphaFoldDB" id="A0A183BVH0"/>
<evidence type="ECO:0000256" key="9">
    <source>
        <dbReference type="SAM" id="Coils"/>
    </source>
</evidence>
<keyword evidence="3 8" id="KW-0812">Transmembrane</keyword>
<evidence type="ECO:0000256" key="8">
    <source>
        <dbReference type="RuleBase" id="RU003857"/>
    </source>
</evidence>
<feature type="compositionally biased region" description="Low complexity" evidence="10">
    <location>
        <begin position="721"/>
        <end position="732"/>
    </location>
</feature>
<evidence type="ECO:0000256" key="2">
    <source>
        <dbReference type="ARBA" id="ARBA00022448"/>
    </source>
</evidence>
<evidence type="ECO:0000256" key="6">
    <source>
        <dbReference type="ARBA" id="ARBA00023136"/>
    </source>
</evidence>
<dbReference type="PANTHER" id="PTHR11003">
    <property type="entry name" value="POTASSIUM CHANNEL, SUBFAMILY K"/>
    <property type="match status" value="1"/>
</dbReference>
<dbReference type="InterPro" id="IPR003280">
    <property type="entry name" value="2pore_dom_K_chnl"/>
</dbReference>
<dbReference type="Proteomes" id="UP000050741">
    <property type="component" value="Unassembled WGS sequence"/>
</dbReference>
<evidence type="ECO:0000256" key="11">
    <source>
        <dbReference type="SAM" id="Phobius"/>
    </source>
</evidence>
<dbReference type="SUPFAM" id="SSF81324">
    <property type="entry name" value="Voltage-gated potassium channels"/>
    <property type="match status" value="2"/>
</dbReference>
<sequence length="907" mass="100940">MAVELDLKAAVHLLERSVRDINYGNNGTGAYNDDATVQQQPQQQQPQDAGISIASFLGNLSPSTRVQLSAIANSPNMTKEQTNEALDALAQRQGQPFYTVYLGLKSAYESARQQLDQQHAALMQNQSQAVQEADAKLQTIVNNQFITPTEEQQQMANQMAQFPSVVQQALVELAPYPSSNSRSPSNELNNSQFPRFCDGSVLNHAANLVPGLKPIENMSIAVRSGGSVKKKKSDEVSLVQKKLSQDQLADQQGPFRSCLHLYRKPLAVNALCLCFLLFYSLFGGFVFLHFEEPNWKMSREREMAERLQCVEGAISAGRANADENGRAEEMLAERIVVRCVLSQGRDERMEWNLKNAVLFGFGILTTLGYGKIEPQTTEGRLFTVFYGFLGVPFTVIIFTNFGRYLQRLERCVRKRLWRQWRRFAHWRRNGSSSKLFMPGGQRKGSWMLPPITVLDEEGHGDVVVVRHQNGNEVGGGTERAQTVEEAEMFVEDDDEAEEDEEEDQISPLTLVFIVFLYLLLGAMLIDWLDDSVDFANGIYFAFLCLTAIEYGKLIPTDAFYLPLVIAYICFGLAISTIALDIGSTYVKRLYYLGRKIRNIASIKIWFGAKHLRVRELLAALGHNIGLEPTVLCDLDLEQLISSAIQVKEGRLHRVPQTHMIMDGIWPPELVPLFLKDGTFPEWVDADERRKWSVASVMVRRRSIRGGSAATATLSQPLHKQSSMSGSARSAAAASLLLSQPPERTPPLPPVQPDRLSVVRFEEFVRTQEDDRLLLLSSSAADAQRRKCCYYPPMLTEEAEPDSTTSGINSDPDLSFVDTTALPTSSWSLSVPSSSGGGGIFPPTQMRRSETVPPVGHPDSSLFYMCTFPSMEMSGKKPPPLPPLAPLPTFTEAEEEEEEGDEVGYGGV</sequence>
<dbReference type="GO" id="GO:0030322">
    <property type="term" value="P:stabilization of membrane potential"/>
    <property type="evidence" value="ECO:0007669"/>
    <property type="project" value="TreeGrafter"/>
</dbReference>
<dbReference type="Pfam" id="PF07885">
    <property type="entry name" value="Ion_trans_2"/>
    <property type="match status" value="2"/>
</dbReference>
<feature type="region of interest" description="Disordered" evidence="10">
    <location>
        <begin position="709"/>
        <end position="732"/>
    </location>
</feature>
<keyword evidence="7 8" id="KW-0407">Ion channel</keyword>
<evidence type="ECO:0000256" key="7">
    <source>
        <dbReference type="ARBA" id="ARBA00023303"/>
    </source>
</evidence>
<dbReference type="Gene3D" id="1.10.287.70">
    <property type="match status" value="1"/>
</dbReference>
<evidence type="ECO:0000256" key="5">
    <source>
        <dbReference type="ARBA" id="ARBA00023065"/>
    </source>
</evidence>
<comment type="similarity">
    <text evidence="8">Belongs to the two pore domain potassium channel (TC 1.A.1.8) family.</text>
</comment>
<reference evidence="13" key="1">
    <citation type="submission" date="2013-12" db="EMBL/GenBank/DDBJ databases">
        <authorList>
            <person name="Aslett M."/>
        </authorList>
    </citation>
    <scope>NUCLEOTIDE SEQUENCE [LARGE SCALE GENOMIC DNA]</scope>
    <source>
        <strain evidence="13">Lindley</strain>
    </source>
</reference>
<comment type="subcellular location">
    <subcellularLocation>
        <location evidence="1">Membrane</location>
        <topology evidence="1">Multi-pass membrane protein</topology>
    </subcellularLocation>
</comment>
<dbReference type="PRINTS" id="PR01333">
    <property type="entry name" value="2POREKCHANEL"/>
</dbReference>
<dbReference type="GO" id="GO:0015271">
    <property type="term" value="F:outward rectifier potassium channel activity"/>
    <property type="evidence" value="ECO:0007669"/>
    <property type="project" value="TreeGrafter"/>
</dbReference>
<reference evidence="13" key="2">
    <citation type="submission" date="2014-05" db="EMBL/GenBank/DDBJ databases">
        <title>The genome and life-stage specific transcriptomes of Globodera pallida elucidate key aspects of plant parasitism by a cyst nematode.</title>
        <authorList>
            <person name="Cotton J.A."/>
            <person name="Lilley C.J."/>
            <person name="Jones L.M."/>
            <person name="Kikuchi T."/>
            <person name="Reid A.J."/>
            <person name="Thorpe P."/>
            <person name="Tsai I.J."/>
            <person name="Beasley H."/>
            <person name="Blok V."/>
            <person name="Cock P.J.A."/>
            <person name="Van den Akker S.E."/>
            <person name="Holroyd N."/>
            <person name="Hunt M."/>
            <person name="Mantelin S."/>
            <person name="Naghra H."/>
            <person name="Pain A."/>
            <person name="Palomares-Rius J.E."/>
            <person name="Zarowiecki M."/>
            <person name="Berriman M."/>
            <person name="Jones J.T."/>
            <person name="Urwin P.E."/>
        </authorList>
    </citation>
    <scope>NUCLEOTIDE SEQUENCE [LARGE SCALE GENOMIC DNA]</scope>
    <source>
        <strain evidence="13">Lindley</strain>
    </source>
</reference>
<feature type="transmembrane region" description="Helical" evidence="11">
    <location>
        <begin position="384"/>
        <end position="405"/>
    </location>
</feature>
<feature type="region of interest" description="Disordered" evidence="10">
    <location>
        <begin position="873"/>
        <end position="907"/>
    </location>
</feature>
<dbReference type="GO" id="GO:0005886">
    <property type="term" value="C:plasma membrane"/>
    <property type="evidence" value="ECO:0007669"/>
    <property type="project" value="TreeGrafter"/>
</dbReference>
<evidence type="ECO:0000256" key="1">
    <source>
        <dbReference type="ARBA" id="ARBA00004141"/>
    </source>
</evidence>
<feature type="compositionally biased region" description="Pro residues" evidence="10">
    <location>
        <begin position="876"/>
        <end position="885"/>
    </location>
</feature>
<evidence type="ECO:0000313" key="14">
    <source>
        <dbReference type="WBParaSite" id="GPLIN_000460800"/>
    </source>
</evidence>
<organism evidence="13 14">
    <name type="scientific">Globodera pallida</name>
    <name type="common">Potato cyst nematode worm</name>
    <name type="synonym">Heterodera pallida</name>
    <dbReference type="NCBI Taxonomy" id="36090"/>
    <lineage>
        <taxon>Eukaryota</taxon>
        <taxon>Metazoa</taxon>
        <taxon>Ecdysozoa</taxon>
        <taxon>Nematoda</taxon>
        <taxon>Chromadorea</taxon>
        <taxon>Rhabditida</taxon>
        <taxon>Tylenchina</taxon>
        <taxon>Tylenchomorpha</taxon>
        <taxon>Tylenchoidea</taxon>
        <taxon>Heteroderidae</taxon>
        <taxon>Heteroderinae</taxon>
        <taxon>Globodera</taxon>
    </lineage>
</organism>
<feature type="transmembrane region" description="Helical" evidence="11">
    <location>
        <begin position="355"/>
        <end position="372"/>
    </location>
</feature>
<dbReference type="WBParaSite" id="GPLIN_000460800">
    <property type="protein sequence ID" value="GPLIN_000460800"/>
    <property type="gene ID" value="GPLIN_000460800"/>
</dbReference>
<feature type="transmembrane region" description="Helical" evidence="11">
    <location>
        <begin position="508"/>
        <end position="528"/>
    </location>
</feature>
<reference evidence="14" key="3">
    <citation type="submission" date="2016-06" db="UniProtKB">
        <authorList>
            <consortium name="WormBaseParasite"/>
        </authorList>
    </citation>
    <scope>IDENTIFICATION</scope>
</reference>
<feature type="coiled-coil region" evidence="9">
    <location>
        <begin position="105"/>
        <end position="143"/>
    </location>
</feature>
<evidence type="ECO:0000256" key="10">
    <source>
        <dbReference type="SAM" id="MobiDB-lite"/>
    </source>
</evidence>
<keyword evidence="2 8" id="KW-0813">Transport</keyword>
<feature type="domain" description="Potassium channel" evidence="12">
    <location>
        <begin position="346"/>
        <end position="406"/>
    </location>
</feature>
<feature type="compositionally biased region" description="Acidic residues" evidence="10">
    <location>
        <begin position="891"/>
        <end position="901"/>
    </location>
</feature>
<keyword evidence="5 8" id="KW-0406">Ion transport</keyword>
<evidence type="ECO:0000256" key="4">
    <source>
        <dbReference type="ARBA" id="ARBA00022989"/>
    </source>
</evidence>
<evidence type="ECO:0000313" key="13">
    <source>
        <dbReference type="Proteomes" id="UP000050741"/>
    </source>
</evidence>
<feature type="compositionally biased region" description="Polar residues" evidence="10">
    <location>
        <begin position="709"/>
        <end position="720"/>
    </location>
</feature>
<protein>
    <submittedName>
        <fullName evidence="14">Ion_trans_2 domain-containing protein</fullName>
    </submittedName>
</protein>
<feature type="transmembrane region" description="Helical" evidence="11">
    <location>
        <begin position="266"/>
        <end position="290"/>
    </location>
</feature>
<feature type="transmembrane region" description="Helical" evidence="11">
    <location>
        <begin position="558"/>
        <end position="579"/>
    </location>
</feature>
<proteinExistence type="inferred from homology"/>
<feature type="domain" description="Potassium channel" evidence="12">
    <location>
        <begin position="514"/>
        <end position="585"/>
    </location>
</feature>
<accession>A0A183BVH0</accession>
<dbReference type="InterPro" id="IPR013099">
    <property type="entry name" value="K_chnl_dom"/>
</dbReference>
<dbReference type="PANTHER" id="PTHR11003:SF69">
    <property type="entry name" value="POTASSIUM CHANNEL DOMAIN-CONTAINING PROTEIN"/>
    <property type="match status" value="1"/>
</dbReference>